<comment type="caution">
    <text evidence="11">The sequence shown here is derived from an EMBL/GenBank/DDBJ whole genome shotgun (WGS) entry which is preliminary data.</text>
</comment>
<dbReference type="GO" id="GO:0060964">
    <property type="term" value="P:regulation of miRNA-mediated gene silencing"/>
    <property type="evidence" value="ECO:0007669"/>
    <property type="project" value="InterPro"/>
</dbReference>
<feature type="region of interest" description="Disordered" evidence="9">
    <location>
        <begin position="541"/>
        <end position="567"/>
    </location>
</feature>
<dbReference type="Proteomes" id="UP000708208">
    <property type="component" value="Unassembled WGS sequence"/>
</dbReference>
<comment type="subcellular location">
    <subcellularLocation>
        <location evidence="2">Cytoplasm</location>
    </subcellularLocation>
    <subcellularLocation>
        <location evidence="1">Nucleus</location>
    </subcellularLocation>
</comment>
<accession>A0A8J2LRB6</accession>
<gene>
    <name evidence="11" type="ORF">AFUS01_LOCUS44610</name>
</gene>
<dbReference type="GO" id="GO:0034587">
    <property type="term" value="P:piRNA processing"/>
    <property type="evidence" value="ECO:0007669"/>
    <property type="project" value="TreeGrafter"/>
</dbReference>
<dbReference type="PANTHER" id="PTHR21358">
    <property type="entry name" value="PROTEIN MAELSTROM HOMOLOG"/>
    <property type="match status" value="1"/>
</dbReference>
<evidence type="ECO:0000259" key="10">
    <source>
        <dbReference type="Pfam" id="PF13017"/>
    </source>
</evidence>
<dbReference type="PANTHER" id="PTHR21358:SF4">
    <property type="entry name" value="PROTEIN MAELSTROM HOMOLOG"/>
    <property type="match status" value="1"/>
</dbReference>
<dbReference type="GO" id="GO:0007140">
    <property type="term" value="P:male meiotic nuclear division"/>
    <property type="evidence" value="ECO:0007669"/>
    <property type="project" value="TreeGrafter"/>
</dbReference>
<keyword evidence="7" id="KW-0943">RNA-mediated gene silencing</keyword>
<dbReference type="Pfam" id="PF13017">
    <property type="entry name" value="Maelstrom"/>
    <property type="match status" value="1"/>
</dbReference>
<dbReference type="GO" id="GO:0043565">
    <property type="term" value="F:sequence-specific DNA binding"/>
    <property type="evidence" value="ECO:0007669"/>
    <property type="project" value="TreeGrafter"/>
</dbReference>
<sequence>MLNGTVPIPVPRWKPSVGWSVDMDRRSHPDRCKDQDNTRLNLAKQRYAKDVREAHEERFQLELQIHETITNLIRKPFSAVKSGGMEMISEKVAARKKYLVVHFSHYYQIQTFHYPAEFALAEFSIFNGLGDGVSGLIDVGKIPLGYDYSVRERRKETCNPHPPFDENFHPYQDALGLIENIARRHFPEGEQVIMFTLKEFVPIVMNGMEWLFEQTGKFFNVRILPMSVLVQILVNESQQPEYQQGADSEPSKKIFYEVQHESQLEEPLHDTFYAYSPELACEFHSKPENERGVENCSENNVKRLIFNACKVLTPFYRVNQQKNNHYPCYRAPNTKPMTRNGLKVYEVPNIRRMAEIQRFASSDRMSDLLRSQSHSGLSSSETSSDRSSPAPTTSSDSEDGSGSYSDGSIETVELDPPDESAKLRSLFKVEQELQYGHCLNQFLPRVVPAREYSKDRPTYEQAMVDFKLTQVQSKPVAFGRGRGRGKVSPMEPKPMLPIFAVKEDCKPGQFDDAHNAPKKRPAKISRCFDSVSVRSICSSGSVRSLTSNSSKSSSRSRDSASSTPLELTHENVMLESWEAVGAGRIGGAGSSASLAFDSVSTIGGYQVDELHTSEDELTDEGEIESASVAAMKQLGMNRRKAQCQKP</sequence>
<keyword evidence="4" id="KW-0963">Cytoplasm</keyword>
<dbReference type="AlphaFoldDB" id="A0A8J2LRB6"/>
<keyword evidence="6" id="KW-0238">DNA-binding</keyword>
<feature type="compositionally biased region" description="Low complexity" evidence="9">
    <location>
        <begin position="371"/>
        <end position="388"/>
    </location>
</feature>
<evidence type="ECO:0000256" key="6">
    <source>
        <dbReference type="ARBA" id="ARBA00023125"/>
    </source>
</evidence>
<comment type="similarity">
    <text evidence="3">Belongs to the maelstrom family.</text>
</comment>
<proteinExistence type="inferred from homology"/>
<feature type="domain" description="Maelstrom" evidence="10">
    <location>
        <begin position="110"/>
        <end position="329"/>
    </location>
</feature>
<evidence type="ECO:0000256" key="3">
    <source>
        <dbReference type="ARBA" id="ARBA00007057"/>
    </source>
</evidence>
<dbReference type="OrthoDB" id="24555at2759"/>
<evidence type="ECO:0000256" key="5">
    <source>
        <dbReference type="ARBA" id="ARBA00022782"/>
    </source>
</evidence>
<dbReference type="GO" id="GO:0043186">
    <property type="term" value="C:P granule"/>
    <property type="evidence" value="ECO:0007669"/>
    <property type="project" value="TreeGrafter"/>
</dbReference>
<evidence type="ECO:0000256" key="2">
    <source>
        <dbReference type="ARBA" id="ARBA00004496"/>
    </source>
</evidence>
<dbReference type="GO" id="GO:0007283">
    <property type="term" value="P:spermatogenesis"/>
    <property type="evidence" value="ECO:0007669"/>
    <property type="project" value="TreeGrafter"/>
</dbReference>
<evidence type="ECO:0000256" key="1">
    <source>
        <dbReference type="ARBA" id="ARBA00004123"/>
    </source>
</evidence>
<dbReference type="GO" id="GO:0005634">
    <property type="term" value="C:nucleus"/>
    <property type="evidence" value="ECO:0007669"/>
    <property type="project" value="UniProtKB-SubCell"/>
</dbReference>
<evidence type="ECO:0000256" key="8">
    <source>
        <dbReference type="ARBA" id="ARBA00023242"/>
    </source>
</evidence>
<keyword evidence="8" id="KW-0539">Nucleus</keyword>
<evidence type="ECO:0000256" key="9">
    <source>
        <dbReference type="SAM" id="MobiDB-lite"/>
    </source>
</evidence>
<organism evidence="11 12">
    <name type="scientific">Allacma fusca</name>
    <dbReference type="NCBI Taxonomy" id="39272"/>
    <lineage>
        <taxon>Eukaryota</taxon>
        <taxon>Metazoa</taxon>
        <taxon>Ecdysozoa</taxon>
        <taxon>Arthropoda</taxon>
        <taxon>Hexapoda</taxon>
        <taxon>Collembola</taxon>
        <taxon>Symphypleona</taxon>
        <taxon>Sminthuridae</taxon>
        <taxon>Allacma</taxon>
    </lineage>
</organism>
<protein>
    <recommendedName>
        <fullName evidence="10">Maelstrom domain-containing protein</fullName>
    </recommendedName>
</protein>
<evidence type="ECO:0000313" key="11">
    <source>
        <dbReference type="EMBL" id="CAG7835207.1"/>
    </source>
</evidence>
<dbReference type="GO" id="GO:0045892">
    <property type="term" value="P:negative regulation of DNA-templated transcription"/>
    <property type="evidence" value="ECO:0007669"/>
    <property type="project" value="TreeGrafter"/>
</dbReference>
<dbReference type="InterPro" id="IPR024970">
    <property type="entry name" value="Maelstrom"/>
</dbReference>
<evidence type="ECO:0000313" key="12">
    <source>
        <dbReference type="Proteomes" id="UP000708208"/>
    </source>
</evidence>
<dbReference type="GO" id="GO:0030154">
    <property type="term" value="P:cell differentiation"/>
    <property type="evidence" value="ECO:0007669"/>
    <property type="project" value="UniProtKB-KW"/>
</dbReference>
<name>A0A8J2LRB6_9HEXA</name>
<reference evidence="11" key="1">
    <citation type="submission" date="2021-06" db="EMBL/GenBank/DDBJ databases">
        <authorList>
            <person name="Hodson N. C."/>
            <person name="Mongue J. A."/>
            <person name="Jaron S. K."/>
        </authorList>
    </citation>
    <scope>NUCLEOTIDE SEQUENCE</scope>
</reference>
<dbReference type="EMBL" id="CAJVCH010570563">
    <property type="protein sequence ID" value="CAG7835207.1"/>
    <property type="molecule type" value="Genomic_DNA"/>
</dbReference>
<feature type="region of interest" description="Disordered" evidence="9">
    <location>
        <begin position="365"/>
        <end position="417"/>
    </location>
</feature>
<evidence type="ECO:0000256" key="7">
    <source>
        <dbReference type="ARBA" id="ARBA00023158"/>
    </source>
</evidence>
<keyword evidence="12" id="KW-1185">Reference proteome</keyword>
<feature type="compositionally biased region" description="Low complexity" evidence="9">
    <location>
        <begin position="541"/>
        <end position="553"/>
    </location>
</feature>
<keyword evidence="5" id="KW-0221">Differentiation</keyword>
<evidence type="ECO:0000256" key="4">
    <source>
        <dbReference type="ARBA" id="ARBA00022490"/>
    </source>
</evidence>
<dbReference type="InterPro" id="IPR039259">
    <property type="entry name" value="Protein_maelstrom"/>
</dbReference>